<gene>
    <name evidence="1" type="ORF">OP10G_1248</name>
</gene>
<name>A0A068NMD8_FIMGI</name>
<dbReference type="Proteomes" id="UP000027982">
    <property type="component" value="Chromosome"/>
</dbReference>
<proteinExistence type="predicted"/>
<evidence type="ECO:0000313" key="2">
    <source>
        <dbReference type="Proteomes" id="UP000027982"/>
    </source>
</evidence>
<organism evidence="1 2">
    <name type="scientific">Fimbriimonas ginsengisoli Gsoil 348</name>
    <dbReference type="NCBI Taxonomy" id="661478"/>
    <lineage>
        <taxon>Bacteria</taxon>
        <taxon>Bacillati</taxon>
        <taxon>Armatimonadota</taxon>
        <taxon>Fimbriimonadia</taxon>
        <taxon>Fimbriimonadales</taxon>
        <taxon>Fimbriimonadaceae</taxon>
        <taxon>Fimbriimonas</taxon>
    </lineage>
</organism>
<dbReference type="AlphaFoldDB" id="A0A068NMD8"/>
<evidence type="ECO:0000313" key="1">
    <source>
        <dbReference type="EMBL" id="AIE84616.1"/>
    </source>
</evidence>
<dbReference type="EMBL" id="CP007139">
    <property type="protein sequence ID" value="AIE84616.1"/>
    <property type="molecule type" value="Genomic_DNA"/>
</dbReference>
<reference evidence="1 2" key="1">
    <citation type="journal article" date="2014" name="PLoS ONE">
        <title>The first complete genome sequence of the class fimbriimonadia in the phylum armatimonadetes.</title>
        <authorList>
            <person name="Hu Z.Y."/>
            <person name="Wang Y.Z."/>
            <person name="Im W.T."/>
            <person name="Wang S.Y."/>
            <person name="Zhao G.P."/>
            <person name="Zheng H.J."/>
            <person name="Quan Z.X."/>
        </authorList>
    </citation>
    <scope>NUCLEOTIDE SEQUENCE [LARGE SCALE GENOMIC DNA]</scope>
    <source>
        <strain evidence="1">Gsoil 348</strain>
    </source>
</reference>
<keyword evidence="2" id="KW-1185">Reference proteome</keyword>
<sequence length="63" mass="7828">MRRIERVFNFTTPEQSDREDLAMYRAMSPDERVRMLMEMMNAWHGTAFRRLERTYRFVHVDRS</sequence>
<dbReference type="STRING" id="661478.OP10G_1248"/>
<accession>A0A068NMD8</accession>
<dbReference type="HOGENOM" id="CLU_2879256_0_0_0"/>
<protein>
    <submittedName>
        <fullName evidence="1">Uncharacterized protein</fullName>
    </submittedName>
</protein>
<dbReference type="KEGG" id="fgi:OP10G_1248"/>